<evidence type="ECO:0000256" key="1">
    <source>
        <dbReference type="SAM" id="MobiDB-lite"/>
    </source>
</evidence>
<protein>
    <submittedName>
        <fullName evidence="3">Uncharacterized protein</fullName>
    </submittedName>
</protein>
<accession>A0ABT4L5W4</accession>
<feature type="transmembrane region" description="Helical" evidence="2">
    <location>
        <begin position="91"/>
        <end position="110"/>
    </location>
</feature>
<proteinExistence type="predicted"/>
<keyword evidence="2" id="KW-0812">Transmembrane</keyword>
<name>A0ABT4L5W4_9SPHI</name>
<evidence type="ECO:0000313" key="4">
    <source>
        <dbReference type="Proteomes" id="UP001144347"/>
    </source>
</evidence>
<gene>
    <name evidence="3" type="ORF">O0955_04765</name>
</gene>
<organism evidence="3 4">
    <name type="scientific">Pedobacter punctiformis</name>
    <dbReference type="NCBI Taxonomy" id="3004097"/>
    <lineage>
        <taxon>Bacteria</taxon>
        <taxon>Pseudomonadati</taxon>
        <taxon>Bacteroidota</taxon>
        <taxon>Sphingobacteriia</taxon>
        <taxon>Sphingobacteriales</taxon>
        <taxon>Sphingobacteriaceae</taxon>
        <taxon>Pedobacter</taxon>
    </lineage>
</organism>
<dbReference type="RefSeq" id="WP_269426375.1">
    <property type="nucleotide sequence ID" value="NZ_JAPWGM010000001.1"/>
</dbReference>
<keyword evidence="2" id="KW-0472">Membrane</keyword>
<dbReference type="EMBL" id="JAPWGM010000001">
    <property type="protein sequence ID" value="MCZ4243309.1"/>
    <property type="molecule type" value="Genomic_DNA"/>
</dbReference>
<keyword evidence="4" id="KW-1185">Reference proteome</keyword>
<comment type="caution">
    <text evidence="3">The sequence shown here is derived from an EMBL/GenBank/DDBJ whole genome shotgun (WGS) entry which is preliminary data.</text>
</comment>
<feature type="transmembrane region" description="Helical" evidence="2">
    <location>
        <begin position="116"/>
        <end position="134"/>
    </location>
</feature>
<evidence type="ECO:0000256" key="2">
    <source>
        <dbReference type="SAM" id="Phobius"/>
    </source>
</evidence>
<reference evidence="3" key="1">
    <citation type="submission" date="2022-12" db="EMBL/GenBank/DDBJ databases">
        <title>Genome sequence of HCMS5-2.</title>
        <authorList>
            <person name="Woo H."/>
        </authorList>
    </citation>
    <scope>NUCLEOTIDE SEQUENCE</scope>
    <source>
        <strain evidence="3">HCMS5-2</strain>
    </source>
</reference>
<dbReference type="Proteomes" id="UP001144347">
    <property type="component" value="Unassembled WGS sequence"/>
</dbReference>
<evidence type="ECO:0000313" key="3">
    <source>
        <dbReference type="EMBL" id="MCZ4243309.1"/>
    </source>
</evidence>
<feature type="region of interest" description="Disordered" evidence="1">
    <location>
        <begin position="49"/>
        <end position="68"/>
    </location>
</feature>
<sequence length="255" mass="29512">MSYLEDIKEHYAKFGDQELLTFAEKNAKDLTAEARTVIREELAKRGLSKDVPETDKPNFSSEPIESKPSAVNELDDEFEGFMHRKLSSANFGALTISFIVIIVPLIIIVFGFLLQLVPVILIGLICFGFFTFRLKKLKGARKGGEYWLDLIRYNSTDIVWIKPIVVKHTVYFVVTLYREKQFQLLTSDHLQVTINCDSDHDREMFFRGITKYLSKTHIGYSAEVDILYSESPENFFLNVRRSREYYPVSRLAPYP</sequence>
<keyword evidence="2" id="KW-1133">Transmembrane helix</keyword>